<name>A0A6M8BJT0_9CYAN</name>
<keyword evidence="13" id="KW-1185">Reference proteome</keyword>
<accession>A0A6M8BJT0</accession>
<evidence type="ECO:0000256" key="8">
    <source>
        <dbReference type="ARBA" id="ARBA00031423"/>
    </source>
</evidence>
<dbReference type="PANTHER" id="PTHR32438:SF5">
    <property type="entry name" value="4-ALPHA-GLUCANOTRANSFERASE DPE1, CHLOROPLASTIC_AMYLOPLASTIC"/>
    <property type="match status" value="1"/>
</dbReference>
<dbReference type="PANTHER" id="PTHR32438">
    <property type="entry name" value="4-ALPHA-GLUCANOTRANSFERASE DPE1, CHLOROPLASTIC/AMYLOPLASTIC"/>
    <property type="match status" value="1"/>
</dbReference>
<evidence type="ECO:0000256" key="9">
    <source>
        <dbReference type="ARBA" id="ARBA00031501"/>
    </source>
</evidence>
<dbReference type="NCBIfam" id="NF011080">
    <property type="entry name" value="PRK14508.1-3"/>
    <property type="match status" value="1"/>
</dbReference>
<dbReference type="RefSeq" id="WP_172358792.1">
    <property type="nucleotide sequence ID" value="NZ_CP053661.1"/>
</dbReference>
<dbReference type="Gene3D" id="3.20.20.80">
    <property type="entry name" value="Glycosidases"/>
    <property type="match status" value="1"/>
</dbReference>
<gene>
    <name evidence="12" type="primary">malQ</name>
    <name evidence="12" type="ORF">HPC62_05405</name>
</gene>
<evidence type="ECO:0000256" key="7">
    <source>
        <dbReference type="ARBA" id="ARBA00023277"/>
    </source>
</evidence>
<dbReference type="SUPFAM" id="SSF51445">
    <property type="entry name" value="(Trans)glycosidases"/>
    <property type="match status" value="1"/>
</dbReference>
<evidence type="ECO:0000256" key="1">
    <source>
        <dbReference type="ARBA" id="ARBA00000439"/>
    </source>
</evidence>
<dbReference type="GO" id="GO:0004134">
    <property type="term" value="F:4-alpha-glucanotransferase activity"/>
    <property type="evidence" value="ECO:0007669"/>
    <property type="project" value="UniProtKB-EC"/>
</dbReference>
<dbReference type="KEGG" id="theu:HPC62_05405"/>
<feature type="compositionally biased region" description="Basic and acidic residues" evidence="11">
    <location>
        <begin position="503"/>
        <end position="521"/>
    </location>
</feature>
<dbReference type="InterPro" id="IPR017853">
    <property type="entry name" value="GH"/>
</dbReference>
<sequence length="521" mass="59692">MPFPRSSGILLHPTSFPSRYGIGDLGDSAYRFVEFLQRSGQQFWQVLPLGPTGHGNSPYMCFSSMAGNPLLISPDRLYHEGWLTDEDLASLPDFPAERVEYDRVIETKMPLLLKAAQRFKEHATVEQRMEFDAFCASRAFWLNDYALFIALKQAQGGMSWHQWDEAIASRDSEALAEWRLKLSEEIFQHKYLQFEFFRQWSTLRNYANDLGIRIIGDIPIYVAHDSVDVWAFPEFFHLDPETGEPSLMAGVPPDYFSETGQLWGNPIYHWEALEKAGFGWWLQRFRATLDYVDIVRIDHFRGFCAYWAVPQGEETAMNGEWIDAPGTAFFETLETELGHLPILAEDLGVITPDVEDLRDRFEFPGMKILQFAFGGGADNPFLPFNFERNCVVYTGTHDNDTTQGWFSELPEYERDRLIRYLGCTSEAGIHWDLIRLGMASVANQAIFPLQDLLGLGTESRMNYPGKPDGNWGWRYGAEVLTEELGDRLLALVELYGRAPKPPSKQEREPLPDIEPGHHDHH</sequence>
<evidence type="ECO:0000313" key="12">
    <source>
        <dbReference type="EMBL" id="QKD84786.1"/>
    </source>
</evidence>
<evidence type="ECO:0000256" key="6">
    <source>
        <dbReference type="ARBA" id="ARBA00022679"/>
    </source>
</evidence>
<dbReference type="GO" id="GO:0005975">
    <property type="term" value="P:carbohydrate metabolic process"/>
    <property type="evidence" value="ECO:0007669"/>
    <property type="project" value="InterPro"/>
</dbReference>
<organism evidence="12 13">
    <name type="scientific">Thermoleptolyngbya sichuanensis A183</name>
    <dbReference type="NCBI Taxonomy" id="2737172"/>
    <lineage>
        <taxon>Bacteria</taxon>
        <taxon>Bacillati</taxon>
        <taxon>Cyanobacteriota</taxon>
        <taxon>Cyanophyceae</taxon>
        <taxon>Oculatellales</taxon>
        <taxon>Oculatellaceae</taxon>
        <taxon>Thermoleptolyngbya</taxon>
        <taxon>Thermoleptolyngbya sichuanensis</taxon>
    </lineage>
</organism>
<evidence type="ECO:0000256" key="4">
    <source>
        <dbReference type="ARBA" id="ARBA00020295"/>
    </source>
</evidence>
<dbReference type="EMBL" id="CP053661">
    <property type="protein sequence ID" value="QKD84786.1"/>
    <property type="molecule type" value="Genomic_DNA"/>
</dbReference>
<dbReference type="AlphaFoldDB" id="A0A6M8BJT0"/>
<dbReference type="NCBIfam" id="NF011079">
    <property type="entry name" value="PRK14508.1-2"/>
    <property type="match status" value="1"/>
</dbReference>
<keyword evidence="6 10" id="KW-0808">Transferase</keyword>
<evidence type="ECO:0000256" key="3">
    <source>
        <dbReference type="ARBA" id="ARBA00012560"/>
    </source>
</evidence>
<keyword evidence="5 10" id="KW-0328">Glycosyltransferase</keyword>
<reference evidence="12 13" key="1">
    <citation type="submission" date="2020-05" db="EMBL/GenBank/DDBJ databases">
        <title>Complete genome sequence of of a novel Thermoleptolyngbya strain isolated from hot springs of Ganzi, Sichuan China.</title>
        <authorList>
            <person name="Tang J."/>
            <person name="Daroch M."/>
            <person name="Li L."/>
            <person name="Waleron K."/>
            <person name="Waleron M."/>
            <person name="Waleron M."/>
        </authorList>
    </citation>
    <scope>NUCLEOTIDE SEQUENCE [LARGE SCALE GENOMIC DNA]</scope>
    <source>
        <strain evidence="12 13">PKUAC-SCTA183</strain>
    </source>
</reference>
<comment type="similarity">
    <text evidence="2 10">Belongs to the disproportionating enzyme family.</text>
</comment>
<dbReference type="Proteomes" id="UP000505210">
    <property type="component" value="Chromosome"/>
</dbReference>
<protein>
    <recommendedName>
        <fullName evidence="4 10">4-alpha-glucanotransferase</fullName>
        <ecNumber evidence="3 10">2.4.1.25</ecNumber>
    </recommendedName>
    <alternativeName>
        <fullName evidence="8 10">Amylomaltase</fullName>
    </alternativeName>
    <alternativeName>
        <fullName evidence="9 10">Disproportionating enzyme</fullName>
    </alternativeName>
</protein>
<dbReference type="InterPro" id="IPR003385">
    <property type="entry name" value="Glyco_hydro_77"/>
</dbReference>
<evidence type="ECO:0000256" key="11">
    <source>
        <dbReference type="SAM" id="MobiDB-lite"/>
    </source>
</evidence>
<dbReference type="NCBIfam" id="TIGR00217">
    <property type="entry name" value="malQ"/>
    <property type="match status" value="1"/>
</dbReference>
<proteinExistence type="inferred from homology"/>
<evidence type="ECO:0000256" key="10">
    <source>
        <dbReference type="RuleBase" id="RU361207"/>
    </source>
</evidence>
<comment type="catalytic activity">
    <reaction evidence="1 10">
        <text>Transfers a segment of a (1-&gt;4)-alpha-D-glucan to a new position in an acceptor, which may be glucose or a (1-&gt;4)-alpha-D-glucan.</text>
        <dbReference type="EC" id="2.4.1.25"/>
    </reaction>
</comment>
<dbReference type="Pfam" id="PF02446">
    <property type="entry name" value="Glyco_hydro_77"/>
    <property type="match status" value="1"/>
</dbReference>
<keyword evidence="7 10" id="KW-0119">Carbohydrate metabolism</keyword>
<evidence type="ECO:0000313" key="13">
    <source>
        <dbReference type="Proteomes" id="UP000505210"/>
    </source>
</evidence>
<feature type="region of interest" description="Disordered" evidence="11">
    <location>
        <begin position="498"/>
        <end position="521"/>
    </location>
</feature>
<evidence type="ECO:0000256" key="5">
    <source>
        <dbReference type="ARBA" id="ARBA00022676"/>
    </source>
</evidence>
<dbReference type="EC" id="2.4.1.25" evidence="3 10"/>
<evidence type="ECO:0000256" key="2">
    <source>
        <dbReference type="ARBA" id="ARBA00005684"/>
    </source>
</evidence>